<sequence length="518" mass="55504">MMLPHGVYLLSAVLALGSHVLATDFSDIPSRLQAISADIVPDLKAIAVDIWNHPELGRSEFHAHDLIVDYFTTQRPGEWTVTPHAYPGLPTSWRLEFEFRTPSTPPDQPLPTIGFLAEYDALVQIGHACGHNHIAMLGLAVSGMVRRAIIELGISARVVVVGTPDEEGEAGKHDLLLAGAFDGIDIWFMAHPTSASAIQPMNARINAVGHFRRDTHADVVRTAYEALVAVRDRAAAGLPGTASSVNAVEDVGMFASNVVQSQISLGFNGTSLETVQQTVSSILDSTYPGVTFVAGNDETVPGGVNLTVFGPGGHASESTKSPLVLTIETFRQLSPRGNVSFYLPGNTTCTALDITWDLRTRYTQDLSSVLAPISAEIQAGAAAIATDTIYPSLEVTPVLPDMFLDLVQQPEYFGPSNNWQLSTFAPASTDASWLQNAVLDPETHALIGADRVVFHPNYGICEPGASCAFNHEPGFREVAGTEYSYAQTEIVARALADIAVRVLGDDALRANVTAILRK</sequence>
<name>A0AAJ0GSJ4_9PEZI</name>
<dbReference type="RefSeq" id="XP_062721096.1">
    <property type="nucleotide sequence ID" value="XM_062862473.1"/>
</dbReference>
<feature type="signal peptide" evidence="1">
    <location>
        <begin position="1"/>
        <end position="22"/>
    </location>
</feature>
<proteinExistence type="predicted"/>
<dbReference type="PANTHER" id="PTHR30575:SF0">
    <property type="entry name" value="XAA-ARG DIPEPTIDASE"/>
    <property type="match status" value="1"/>
</dbReference>
<dbReference type="Proteomes" id="UP001273166">
    <property type="component" value="Unassembled WGS sequence"/>
</dbReference>
<feature type="chain" id="PRO_5042538514" description="Peptidase M20 dimerisation domain-containing protein" evidence="1">
    <location>
        <begin position="23"/>
        <end position="518"/>
    </location>
</feature>
<reference evidence="2" key="1">
    <citation type="journal article" date="2023" name="Mol. Phylogenet. Evol.">
        <title>Genome-scale phylogeny and comparative genomics of the fungal order Sordariales.</title>
        <authorList>
            <person name="Hensen N."/>
            <person name="Bonometti L."/>
            <person name="Westerberg I."/>
            <person name="Brannstrom I.O."/>
            <person name="Guillou S."/>
            <person name="Cros-Aarteil S."/>
            <person name="Calhoun S."/>
            <person name="Haridas S."/>
            <person name="Kuo A."/>
            <person name="Mondo S."/>
            <person name="Pangilinan J."/>
            <person name="Riley R."/>
            <person name="LaButti K."/>
            <person name="Andreopoulos B."/>
            <person name="Lipzen A."/>
            <person name="Chen C."/>
            <person name="Yan M."/>
            <person name="Daum C."/>
            <person name="Ng V."/>
            <person name="Clum A."/>
            <person name="Steindorff A."/>
            <person name="Ohm R.A."/>
            <person name="Martin F."/>
            <person name="Silar P."/>
            <person name="Natvig D.O."/>
            <person name="Lalanne C."/>
            <person name="Gautier V."/>
            <person name="Ament-Velasquez S.L."/>
            <person name="Kruys A."/>
            <person name="Hutchinson M.I."/>
            <person name="Powell A.J."/>
            <person name="Barry K."/>
            <person name="Miller A.N."/>
            <person name="Grigoriev I.V."/>
            <person name="Debuchy R."/>
            <person name="Gladieux P."/>
            <person name="Hiltunen Thoren M."/>
            <person name="Johannesson H."/>
        </authorList>
    </citation>
    <scope>NUCLEOTIDE SEQUENCE</scope>
    <source>
        <strain evidence="2">CBS 333.67</strain>
    </source>
</reference>
<gene>
    <name evidence="2" type="ORF">B0T15DRAFT_193298</name>
</gene>
<dbReference type="InterPro" id="IPR052030">
    <property type="entry name" value="Peptidase_M20/M20A_hydrolases"/>
</dbReference>
<dbReference type="GO" id="GO:0016805">
    <property type="term" value="F:dipeptidase activity"/>
    <property type="evidence" value="ECO:0007669"/>
    <property type="project" value="TreeGrafter"/>
</dbReference>
<evidence type="ECO:0008006" key="4">
    <source>
        <dbReference type="Google" id="ProtNLM"/>
    </source>
</evidence>
<dbReference type="PANTHER" id="PTHR30575">
    <property type="entry name" value="PEPTIDASE M20"/>
    <property type="match status" value="1"/>
</dbReference>
<reference evidence="2" key="2">
    <citation type="submission" date="2023-06" db="EMBL/GenBank/DDBJ databases">
        <authorList>
            <consortium name="Lawrence Berkeley National Laboratory"/>
            <person name="Mondo S.J."/>
            <person name="Hensen N."/>
            <person name="Bonometti L."/>
            <person name="Westerberg I."/>
            <person name="Brannstrom I.O."/>
            <person name="Guillou S."/>
            <person name="Cros-Aarteil S."/>
            <person name="Calhoun S."/>
            <person name="Haridas S."/>
            <person name="Kuo A."/>
            <person name="Pangilinan J."/>
            <person name="Riley R."/>
            <person name="Labutti K."/>
            <person name="Andreopoulos B."/>
            <person name="Lipzen A."/>
            <person name="Chen C."/>
            <person name="Yanf M."/>
            <person name="Daum C."/>
            <person name="Ng V."/>
            <person name="Clum A."/>
            <person name="Steindorff A."/>
            <person name="Ohm R."/>
            <person name="Martin F."/>
            <person name="Silar P."/>
            <person name="Natvig D."/>
            <person name="Lalanne C."/>
            <person name="Gautier V."/>
            <person name="Ament-Velasquez S.L."/>
            <person name="Kruys A."/>
            <person name="Hutchinson M.I."/>
            <person name="Powell A.J."/>
            <person name="Barry K."/>
            <person name="Miller A.N."/>
            <person name="Grigoriev I.V."/>
            <person name="Debuchy R."/>
            <person name="Gladieux P."/>
            <person name="Thoren M.H."/>
            <person name="Johannesson H."/>
        </authorList>
    </citation>
    <scope>NUCLEOTIDE SEQUENCE</scope>
    <source>
        <strain evidence="2">CBS 333.67</strain>
    </source>
</reference>
<dbReference type="GeneID" id="87881302"/>
<keyword evidence="1" id="KW-0732">Signal</keyword>
<evidence type="ECO:0000313" key="3">
    <source>
        <dbReference type="Proteomes" id="UP001273166"/>
    </source>
</evidence>
<dbReference type="SUPFAM" id="SSF53187">
    <property type="entry name" value="Zn-dependent exopeptidases"/>
    <property type="match status" value="1"/>
</dbReference>
<keyword evidence="3" id="KW-1185">Reference proteome</keyword>
<accession>A0AAJ0GSJ4</accession>
<dbReference type="Gene3D" id="3.40.630.10">
    <property type="entry name" value="Zn peptidases"/>
    <property type="match status" value="2"/>
</dbReference>
<organism evidence="2 3">
    <name type="scientific">Chaetomium strumarium</name>
    <dbReference type="NCBI Taxonomy" id="1170767"/>
    <lineage>
        <taxon>Eukaryota</taxon>
        <taxon>Fungi</taxon>
        <taxon>Dikarya</taxon>
        <taxon>Ascomycota</taxon>
        <taxon>Pezizomycotina</taxon>
        <taxon>Sordariomycetes</taxon>
        <taxon>Sordariomycetidae</taxon>
        <taxon>Sordariales</taxon>
        <taxon>Chaetomiaceae</taxon>
        <taxon>Chaetomium</taxon>
    </lineage>
</organism>
<dbReference type="EMBL" id="JAUDZG010000004">
    <property type="protein sequence ID" value="KAK3305316.1"/>
    <property type="molecule type" value="Genomic_DNA"/>
</dbReference>
<dbReference type="AlphaFoldDB" id="A0AAJ0GSJ4"/>
<evidence type="ECO:0000313" key="2">
    <source>
        <dbReference type="EMBL" id="KAK3305316.1"/>
    </source>
</evidence>
<evidence type="ECO:0000256" key="1">
    <source>
        <dbReference type="SAM" id="SignalP"/>
    </source>
</evidence>
<protein>
    <recommendedName>
        <fullName evidence="4">Peptidase M20 dimerisation domain-containing protein</fullName>
    </recommendedName>
</protein>
<comment type="caution">
    <text evidence="2">The sequence shown here is derived from an EMBL/GenBank/DDBJ whole genome shotgun (WGS) entry which is preliminary data.</text>
</comment>